<comment type="caution">
    <text evidence="1">The sequence shown here is derived from an EMBL/GenBank/DDBJ whole genome shotgun (WGS) entry which is preliminary data.</text>
</comment>
<reference evidence="1 2" key="1">
    <citation type="submission" date="2024-01" db="EMBL/GenBank/DDBJ databases">
        <title>The complete chloroplast genome sequence of Lithospermum erythrorhizon: insights into the phylogenetic relationship among Boraginaceae species and the maternal lineages of purple gromwells.</title>
        <authorList>
            <person name="Okada T."/>
            <person name="Watanabe K."/>
        </authorList>
    </citation>
    <scope>NUCLEOTIDE SEQUENCE [LARGE SCALE GENOMIC DNA]</scope>
</reference>
<keyword evidence="2" id="KW-1185">Reference proteome</keyword>
<dbReference type="Proteomes" id="UP001454036">
    <property type="component" value="Unassembled WGS sequence"/>
</dbReference>
<accession>A0AAV3PI99</accession>
<protein>
    <recommendedName>
        <fullName evidence="3">RNase H type-1 domain-containing protein</fullName>
    </recommendedName>
</protein>
<name>A0AAV3PI99_LITER</name>
<evidence type="ECO:0000313" key="2">
    <source>
        <dbReference type="Proteomes" id="UP001454036"/>
    </source>
</evidence>
<organism evidence="1 2">
    <name type="scientific">Lithospermum erythrorhizon</name>
    <name type="common">Purple gromwell</name>
    <name type="synonym">Lithospermum officinale var. erythrorhizon</name>
    <dbReference type="NCBI Taxonomy" id="34254"/>
    <lineage>
        <taxon>Eukaryota</taxon>
        <taxon>Viridiplantae</taxon>
        <taxon>Streptophyta</taxon>
        <taxon>Embryophyta</taxon>
        <taxon>Tracheophyta</taxon>
        <taxon>Spermatophyta</taxon>
        <taxon>Magnoliopsida</taxon>
        <taxon>eudicotyledons</taxon>
        <taxon>Gunneridae</taxon>
        <taxon>Pentapetalae</taxon>
        <taxon>asterids</taxon>
        <taxon>lamiids</taxon>
        <taxon>Boraginales</taxon>
        <taxon>Boraginaceae</taxon>
        <taxon>Boraginoideae</taxon>
        <taxon>Lithospermeae</taxon>
        <taxon>Lithospermum</taxon>
    </lineage>
</organism>
<proteinExistence type="predicted"/>
<dbReference type="EMBL" id="BAABME010001519">
    <property type="protein sequence ID" value="GAA0150050.1"/>
    <property type="molecule type" value="Genomic_DNA"/>
</dbReference>
<evidence type="ECO:0000313" key="1">
    <source>
        <dbReference type="EMBL" id="GAA0150050.1"/>
    </source>
</evidence>
<dbReference type="AlphaFoldDB" id="A0AAV3PI99"/>
<sequence>MEHVARERNQEADRFSQLAMPEYGLMHSSTSVEWVTEEAFRMKEVINNASKDEGSTPRPSYQDILEFMSSGILPKKIQR</sequence>
<evidence type="ECO:0008006" key="3">
    <source>
        <dbReference type="Google" id="ProtNLM"/>
    </source>
</evidence>
<gene>
    <name evidence="1" type="ORF">LIER_09076</name>
</gene>